<name>A0ABY4FNJ1_9MICO</name>
<protein>
    <submittedName>
        <fullName evidence="1">Uncharacterized protein</fullName>
    </submittedName>
</protein>
<dbReference type="EMBL" id="CP095045">
    <property type="protein sequence ID" value="UOQ57816.1"/>
    <property type="molecule type" value="Genomic_DNA"/>
</dbReference>
<dbReference type="RefSeq" id="WP_244728695.1">
    <property type="nucleotide sequence ID" value="NZ_CP095045.1"/>
</dbReference>
<keyword evidence="2" id="KW-1185">Reference proteome</keyword>
<organism evidence="1 2">
    <name type="scientific">Leucobacter allii</name>
    <dbReference type="NCBI Taxonomy" id="2932247"/>
    <lineage>
        <taxon>Bacteria</taxon>
        <taxon>Bacillati</taxon>
        <taxon>Actinomycetota</taxon>
        <taxon>Actinomycetes</taxon>
        <taxon>Micrococcales</taxon>
        <taxon>Microbacteriaceae</taxon>
        <taxon>Leucobacter</taxon>
    </lineage>
</organism>
<dbReference type="Proteomes" id="UP000831786">
    <property type="component" value="Chromosome"/>
</dbReference>
<reference evidence="1 2" key="1">
    <citation type="submission" date="2022-04" db="EMBL/GenBank/DDBJ databases">
        <title>Leucobacter sp. isolated from rhizosphere of garlic.</title>
        <authorList>
            <person name="Won M."/>
            <person name="Lee C.-M."/>
            <person name="Woen H.-Y."/>
            <person name="Kwon S.-W."/>
        </authorList>
    </citation>
    <scope>NUCLEOTIDE SEQUENCE [LARGE SCALE GENOMIC DNA]</scope>
    <source>
        <strain evidence="1 2">H21R-40</strain>
    </source>
</reference>
<gene>
    <name evidence="1" type="ORF">MUN78_02975</name>
</gene>
<sequence>MRIDNVPMVIPVPDQGEGEVQADAAREAYTLRYARAAAAGRADDLPLGPEVAV</sequence>
<accession>A0ABY4FNJ1</accession>
<evidence type="ECO:0000313" key="2">
    <source>
        <dbReference type="Proteomes" id="UP000831786"/>
    </source>
</evidence>
<proteinExistence type="predicted"/>
<evidence type="ECO:0000313" key="1">
    <source>
        <dbReference type="EMBL" id="UOQ57816.1"/>
    </source>
</evidence>